<keyword evidence="2 4" id="KW-0326">Glycosidase</keyword>
<gene>
    <name evidence="4" type="ORF">WAZ07_11495</name>
</gene>
<dbReference type="Pfam" id="PF01156">
    <property type="entry name" value="IU_nuc_hydro"/>
    <property type="match status" value="1"/>
</dbReference>
<sequence>MELNALKKVLFLGDPGIDDSLAIIYGLLHPDIDIVGIVTGYGNVTQEQATNNAAYLLQIAGREDIPIINGAKIPLSGEFITYYPEIHGQEGLGPIRPPETIKANVKPFCEIFEVIKRYKGELIIVDTGRSTSLATAFILEKELMKSVKGYYIMGGGFFVPGNVTPVAEANFHGDAIASNLVMQYAEHVTLIPLNVTNEAIITPHTVTYIAKNTKTNFNKLIEPIFNYYYVAYKKLNPKIGGSPIHDVLTMMAVVNPSLVEYVYRRVQVDVGGLAKGESIADFRPQPSAEAMKNWIRIGWKLHYKQFLEDFIRIMT</sequence>
<dbReference type="InterPro" id="IPR036452">
    <property type="entry name" value="Ribo_hydro-like"/>
</dbReference>
<keyword evidence="1 4" id="KW-0378">Hydrolase</keyword>
<dbReference type="InterPro" id="IPR001910">
    <property type="entry name" value="Inosine/uridine_hydrolase_dom"/>
</dbReference>
<evidence type="ECO:0000256" key="2">
    <source>
        <dbReference type="ARBA" id="ARBA00023295"/>
    </source>
</evidence>
<dbReference type="Gene3D" id="3.90.245.10">
    <property type="entry name" value="Ribonucleoside hydrolase-like"/>
    <property type="match status" value="1"/>
</dbReference>
<evidence type="ECO:0000313" key="4">
    <source>
        <dbReference type="EMBL" id="MEI4801942.1"/>
    </source>
</evidence>
<dbReference type="RefSeq" id="WP_336472550.1">
    <property type="nucleotide sequence ID" value="NZ_JBAWSX010000005.1"/>
</dbReference>
<accession>A0ABU8FGW8</accession>
<dbReference type="InterPro" id="IPR023186">
    <property type="entry name" value="IUNH"/>
</dbReference>
<dbReference type="EC" id="3.2.2.-" evidence="4"/>
<dbReference type="SUPFAM" id="SSF53590">
    <property type="entry name" value="Nucleoside hydrolase"/>
    <property type="match status" value="1"/>
</dbReference>
<evidence type="ECO:0000313" key="5">
    <source>
        <dbReference type="Proteomes" id="UP001372526"/>
    </source>
</evidence>
<dbReference type="EMBL" id="JBAWSX010000005">
    <property type="protein sequence ID" value="MEI4801942.1"/>
    <property type="molecule type" value="Genomic_DNA"/>
</dbReference>
<evidence type="ECO:0000256" key="1">
    <source>
        <dbReference type="ARBA" id="ARBA00022801"/>
    </source>
</evidence>
<dbReference type="GO" id="GO:0016798">
    <property type="term" value="F:hydrolase activity, acting on glycosyl bonds"/>
    <property type="evidence" value="ECO:0007669"/>
    <property type="project" value="UniProtKB-KW"/>
</dbReference>
<name>A0ABU8FGW8_9BACI</name>
<dbReference type="CDD" id="cd00455">
    <property type="entry name" value="nuc_hydro"/>
    <property type="match status" value="1"/>
</dbReference>
<feature type="domain" description="Inosine/uridine-preferring nucleoside hydrolase" evidence="3">
    <location>
        <begin position="14"/>
        <end position="306"/>
    </location>
</feature>
<dbReference type="PANTHER" id="PTHR12304">
    <property type="entry name" value="INOSINE-URIDINE PREFERRING NUCLEOSIDE HYDROLASE"/>
    <property type="match status" value="1"/>
</dbReference>
<evidence type="ECO:0000259" key="3">
    <source>
        <dbReference type="Pfam" id="PF01156"/>
    </source>
</evidence>
<dbReference type="PANTHER" id="PTHR12304:SF4">
    <property type="entry name" value="URIDINE NUCLEOSIDASE"/>
    <property type="match status" value="1"/>
</dbReference>
<reference evidence="4 5" key="1">
    <citation type="submission" date="2024-01" db="EMBL/GenBank/DDBJ databases">
        <title>Seven novel Bacillus-like species.</title>
        <authorList>
            <person name="Liu G."/>
        </authorList>
    </citation>
    <scope>NUCLEOTIDE SEQUENCE [LARGE SCALE GENOMIC DNA]</scope>
    <source>
        <strain evidence="4 5">FJAT-51639</strain>
    </source>
</reference>
<keyword evidence="5" id="KW-1185">Reference proteome</keyword>
<organism evidence="4 5">
    <name type="scientific">Bacillus bruguierae</name>
    <dbReference type="NCBI Taxonomy" id="3127667"/>
    <lineage>
        <taxon>Bacteria</taxon>
        <taxon>Bacillati</taxon>
        <taxon>Bacillota</taxon>
        <taxon>Bacilli</taxon>
        <taxon>Bacillales</taxon>
        <taxon>Bacillaceae</taxon>
        <taxon>Bacillus</taxon>
    </lineage>
</organism>
<protein>
    <submittedName>
        <fullName evidence="4">Nucleoside hydrolase</fullName>
        <ecNumber evidence="4">3.2.2.-</ecNumber>
    </submittedName>
</protein>
<proteinExistence type="predicted"/>
<dbReference type="Proteomes" id="UP001372526">
    <property type="component" value="Unassembled WGS sequence"/>
</dbReference>
<comment type="caution">
    <text evidence="4">The sequence shown here is derived from an EMBL/GenBank/DDBJ whole genome shotgun (WGS) entry which is preliminary data.</text>
</comment>